<evidence type="ECO:0000256" key="13">
    <source>
        <dbReference type="ARBA" id="ARBA00049220"/>
    </source>
</evidence>
<accession>A0P6Q0</accession>
<feature type="domain" description="2Fe-2S ferredoxin-type" evidence="15">
    <location>
        <begin position="1"/>
        <end position="91"/>
    </location>
</feature>
<dbReference type="EMBL" id="AAUX01000001">
    <property type="protein sequence ID" value="EAV47210.1"/>
    <property type="molecule type" value="Genomic_DNA"/>
</dbReference>
<dbReference type="Gene3D" id="1.10.1060.10">
    <property type="entry name" value="Alpha-helical ferredoxin"/>
    <property type="match status" value="1"/>
</dbReference>
<dbReference type="SUPFAM" id="SSF54292">
    <property type="entry name" value="2Fe-2S ferredoxin-like"/>
    <property type="match status" value="1"/>
</dbReference>
<reference evidence="17 18" key="1">
    <citation type="submission" date="2006-11" db="EMBL/GenBank/DDBJ databases">
        <authorList>
            <person name="Giovannoni S."/>
            <person name="Vergin K."/>
            <person name="Ferriera S."/>
            <person name="Johnson J."/>
            <person name="Kravitz S."/>
            <person name="Beeson K."/>
            <person name="Sutton G."/>
            <person name="Rogers Y.-H."/>
            <person name="Friedman R."/>
            <person name="Frazier M."/>
            <person name="Venter J.C."/>
        </authorList>
    </citation>
    <scope>NUCLEOTIDE SEQUENCE [LARGE SCALE GENOMIC DNA]</scope>
    <source>
        <strain evidence="17 18">HTCC2181</strain>
    </source>
</reference>
<dbReference type="GO" id="GO:0009055">
    <property type="term" value="F:electron transfer activity"/>
    <property type="evidence" value="ECO:0007669"/>
    <property type="project" value="InterPro"/>
</dbReference>
<gene>
    <name evidence="17" type="ORF">MB2181_04015</name>
</gene>
<dbReference type="InterPro" id="IPR036010">
    <property type="entry name" value="2Fe-2S_ferredoxin-like_sf"/>
</dbReference>
<evidence type="ECO:0000259" key="16">
    <source>
        <dbReference type="PROSITE" id="PS51379"/>
    </source>
</evidence>
<dbReference type="Gene3D" id="3.10.20.30">
    <property type="match status" value="1"/>
</dbReference>
<dbReference type="InterPro" id="IPR050573">
    <property type="entry name" value="SDH/FRD_Iron-Sulfur"/>
</dbReference>
<comment type="cofactor">
    <cofactor evidence="14">
        <name>[3Fe-4S] cluster</name>
        <dbReference type="ChEBI" id="CHEBI:21137"/>
    </cofactor>
    <text evidence="14">Binds 1 [3Fe-4S] cluster.</text>
</comment>
<feature type="domain" description="4Fe-4S ferredoxin-type" evidence="16">
    <location>
        <begin position="132"/>
        <end position="162"/>
    </location>
</feature>
<evidence type="ECO:0000313" key="18">
    <source>
        <dbReference type="Proteomes" id="UP000054262"/>
    </source>
</evidence>
<keyword evidence="3" id="KW-0813">Transport</keyword>
<evidence type="ECO:0000256" key="12">
    <source>
        <dbReference type="ARBA" id="ARBA00023291"/>
    </source>
</evidence>
<dbReference type="InterPro" id="IPR017896">
    <property type="entry name" value="4Fe4S_Fe-S-bd"/>
</dbReference>
<dbReference type="InterPro" id="IPR001041">
    <property type="entry name" value="2Fe-2S_ferredoxin-type"/>
</dbReference>
<keyword evidence="11 14" id="KW-0411">Iron-sulfur</keyword>
<dbReference type="NCBIfam" id="NF004616">
    <property type="entry name" value="PRK05950.1"/>
    <property type="match status" value="1"/>
</dbReference>
<dbReference type="PANTHER" id="PTHR11921">
    <property type="entry name" value="SUCCINATE DEHYDROGENASE IRON-SULFUR PROTEIN"/>
    <property type="match status" value="1"/>
</dbReference>
<dbReference type="Proteomes" id="UP000054262">
    <property type="component" value="Unassembled WGS sequence"/>
</dbReference>
<evidence type="ECO:0000256" key="4">
    <source>
        <dbReference type="ARBA" id="ARBA00022485"/>
    </source>
</evidence>
<proteinExistence type="inferred from homology"/>
<dbReference type="SUPFAM" id="SSF46548">
    <property type="entry name" value="alpha-helical ferredoxin"/>
    <property type="match status" value="1"/>
</dbReference>
<keyword evidence="10 14" id="KW-0408">Iron</keyword>
<dbReference type="InterPro" id="IPR025192">
    <property type="entry name" value="Succ_DH/fum_Rdtase_N"/>
</dbReference>
<keyword evidence="18" id="KW-1185">Reference proteome</keyword>
<evidence type="ECO:0000256" key="14">
    <source>
        <dbReference type="RuleBase" id="RU361237"/>
    </source>
</evidence>
<evidence type="ECO:0000313" key="17">
    <source>
        <dbReference type="EMBL" id="EAV47210.1"/>
    </source>
</evidence>
<dbReference type="Pfam" id="PF13183">
    <property type="entry name" value="Fer4_8"/>
    <property type="match status" value="1"/>
</dbReference>
<keyword evidence="5" id="KW-0816">Tricarboxylic acid cycle</keyword>
<sequence>MKISIYRFDPDKDKKPYMQSYDVEVTHKDVMLLDLLIKIKSTDDSLSMRMSCREGVCGSDSMNINGKNGLACVTKISDLKQPVVIRPMPGLPVIRDLVVNMDQFFKQYNSVKPFLINSEDPPKKERLQSPEDRKKLDGLYECILCGACTTSCPSFWWSPDKFVGPAGLLQAYRFLADSRDDGSEERLVDLDDPDRLYRCHNIMNCADVCPKGLNPSKAITGIKQMQIKAKKATFTKKTKKIFTIKHDKH</sequence>
<comment type="catalytic activity">
    <reaction evidence="13">
        <text>a quinone + succinate = fumarate + a quinol</text>
        <dbReference type="Rhea" id="RHEA:40523"/>
        <dbReference type="ChEBI" id="CHEBI:24646"/>
        <dbReference type="ChEBI" id="CHEBI:29806"/>
        <dbReference type="ChEBI" id="CHEBI:30031"/>
        <dbReference type="ChEBI" id="CHEBI:132124"/>
        <dbReference type="EC" id="1.3.5.1"/>
    </reaction>
</comment>
<dbReference type="InterPro" id="IPR004489">
    <property type="entry name" value="Succ_DH/fum_Rdtase_Fe-S"/>
</dbReference>
<evidence type="ECO:0000256" key="3">
    <source>
        <dbReference type="ARBA" id="ARBA00022448"/>
    </source>
</evidence>
<evidence type="ECO:0000256" key="2">
    <source>
        <dbReference type="ARBA" id="ARBA00009433"/>
    </source>
</evidence>
<dbReference type="GO" id="GO:0022904">
    <property type="term" value="P:respiratory electron transport chain"/>
    <property type="evidence" value="ECO:0007669"/>
    <property type="project" value="TreeGrafter"/>
</dbReference>
<dbReference type="InterPro" id="IPR012675">
    <property type="entry name" value="Beta-grasp_dom_sf"/>
</dbReference>
<evidence type="ECO:0000256" key="10">
    <source>
        <dbReference type="ARBA" id="ARBA00023004"/>
    </source>
</evidence>
<comment type="pathway">
    <text evidence="1">Carbohydrate metabolism; tricarboxylic acid cycle; fumarate from succinate (bacterial route): step 1/1.</text>
</comment>
<evidence type="ECO:0000256" key="9">
    <source>
        <dbReference type="ARBA" id="ARBA00023002"/>
    </source>
</evidence>
<comment type="similarity">
    <text evidence="2 14">Belongs to the succinate dehydrogenase/fumarate reductase iron-sulfur protein family.</text>
</comment>
<dbReference type="InterPro" id="IPR009051">
    <property type="entry name" value="Helical_ferredxn"/>
</dbReference>
<organism evidence="17 18">
    <name type="scientific">Methylophilales bacterium HTCC2181</name>
    <dbReference type="NCBI Taxonomy" id="383631"/>
    <lineage>
        <taxon>Bacteria</taxon>
        <taxon>Pseudomonadati</taxon>
        <taxon>Pseudomonadota</taxon>
        <taxon>Betaproteobacteria</taxon>
        <taxon>Nitrosomonadales</taxon>
        <taxon>OM43 clade</taxon>
    </lineage>
</organism>
<dbReference type="PROSITE" id="PS51085">
    <property type="entry name" value="2FE2S_FER_2"/>
    <property type="match status" value="1"/>
</dbReference>
<keyword evidence="4 14" id="KW-0004">4Fe-4S</keyword>
<dbReference type="GO" id="GO:0006099">
    <property type="term" value="P:tricarboxylic acid cycle"/>
    <property type="evidence" value="ECO:0007669"/>
    <property type="project" value="UniProtKB-KW"/>
</dbReference>
<dbReference type="OrthoDB" id="9804391at2"/>
<keyword evidence="7 14" id="KW-0479">Metal-binding</keyword>
<dbReference type="PROSITE" id="PS00198">
    <property type="entry name" value="4FE4S_FER_1"/>
    <property type="match status" value="1"/>
</dbReference>
<keyword evidence="12 14" id="KW-0003">3Fe-4S</keyword>
<dbReference type="InterPro" id="IPR017900">
    <property type="entry name" value="4Fe4S_Fe_S_CS"/>
</dbReference>
<evidence type="ECO:0000256" key="8">
    <source>
        <dbReference type="ARBA" id="ARBA00022982"/>
    </source>
</evidence>
<evidence type="ECO:0000256" key="6">
    <source>
        <dbReference type="ARBA" id="ARBA00022714"/>
    </source>
</evidence>
<dbReference type="Pfam" id="PF13085">
    <property type="entry name" value="Fer2_3"/>
    <property type="match status" value="1"/>
</dbReference>
<dbReference type="AlphaFoldDB" id="A0P6Q0"/>
<keyword evidence="8" id="KW-0249">Electron transport</keyword>
<dbReference type="GO" id="GO:0046872">
    <property type="term" value="F:metal ion binding"/>
    <property type="evidence" value="ECO:0007669"/>
    <property type="project" value="UniProtKB-KW"/>
</dbReference>
<comment type="cofactor">
    <cofactor evidence="14">
        <name>[4Fe-4S] cluster</name>
        <dbReference type="ChEBI" id="CHEBI:49883"/>
    </cofactor>
    <text evidence="14">Binds 1 [4Fe-4S] cluster.</text>
</comment>
<evidence type="ECO:0000256" key="7">
    <source>
        <dbReference type="ARBA" id="ARBA00022723"/>
    </source>
</evidence>
<evidence type="ECO:0000256" key="1">
    <source>
        <dbReference type="ARBA" id="ARBA00004894"/>
    </source>
</evidence>
<dbReference type="PANTHER" id="PTHR11921:SF29">
    <property type="entry name" value="SUCCINATE DEHYDROGENASE [UBIQUINONE] IRON-SULFUR SUBUNIT, MITOCHONDRIAL"/>
    <property type="match status" value="1"/>
</dbReference>
<dbReference type="NCBIfam" id="TIGR00384">
    <property type="entry name" value="dhsB"/>
    <property type="match status" value="1"/>
</dbReference>
<name>A0P6Q0_9PROT</name>
<keyword evidence="9" id="KW-0560">Oxidoreductase</keyword>
<dbReference type="GO" id="GO:0008177">
    <property type="term" value="F:succinate dehydrogenase (quinone) activity"/>
    <property type="evidence" value="ECO:0007669"/>
    <property type="project" value="UniProtKB-EC"/>
</dbReference>
<dbReference type="EC" id="1.3.5.1" evidence="14"/>
<dbReference type="GO" id="GO:0051539">
    <property type="term" value="F:4 iron, 4 sulfur cluster binding"/>
    <property type="evidence" value="ECO:0007669"/>
    <property type="project" value="UniProtKB-KW"/>
</dbReference>
<comment type="catalytic activity">
    <reaction evidence="14">
        <text>a menaquinone + succinate = a menaquinol + fumarate</text>
        <dbReference type="Rhea" id="RHEA:27834"/>
        <dbReference type="Rhea" id="RHEA-COMP:9537"/>
        <dbReference type="Rhea" id="RHEA-COMP:9539"/>
        <dbReference type="ChEBI" id="CHEBI:16374"/>
        <dbReference type="ChEBI" id="CHEBI:18151"/>
        <dbReference type="ChEBI" id="CHEBI:29806"/>
        <dbReference type="ChEBI" id="CHEBI:30031"/>
        <dbReference type="EC" id="1.3.5.1"/>
    </reaction>
</comment>
<evidence type="ECO:0000256" key="5">
    <source>
        <dbReference type="ARBA" id="ARBA00022532"/>
    </source>
</evidence>
<keyword evidence="6 14" id="KW-0001">2Fe-2S</keyword>
<dbReference type="GO" id="GO:0051537">
    <property type="term" value="F:2 iron, 2 sulfur cluster binding"/>
    <property type="evidence" value="ECO:0007669"/>
    <property type="project" value="UniProtKB-KW"/>
</dbReference>
<evidence type="ECO:0000259" key="15">
    <source>
        <dbReference type="PROSITE" id="PS51085"/>
    </source>
</evidence>
<comment type="cofactor">
    <cofactor evidence="14">
        <name>[2Fe-2S] cluster</name>
        <dbReference type="ChEBI" id="CHEBI:190135"/>
    </cofactor>
    <text evidence="14">Binds 1 [2Fe-2S] cluster.</text>
</comment>
<dbReference type="FunFam" id="1.10.1060.10:FF:000001">
    <property type="entry name" value="Succinate dehydrogenase iron-sulfur subunit SdhB"/>
    <property type="match status" value="1"/>
</dbReference>
<protein>
    <recommendedName>
        <fullName evidence="14">Fumarate reductase iron-sulfur subunit</fullName>
        <ecNumber evidence="14">1.3.5.1</ecNumber>
    </recommendedName>
</protein>
<comment type="caution">
    <text evidence="17">The sequence shown here is derived from an EMBL/GenBank/DDBJ whole genome shotgun (WGS) entry which is preliminary data.</text>
</comment>
<dbReference type="PROSITE" id="PS51379">
    <property type="entry name" value="4FE4S_FER_2"/>
    <property type="match status" value="1"/>
</dbReference>
<dbReference type="GO" id="GO:0051538">
    <property type="term" value="F:3 iron, 4 sulfur cluster binding"/>
    <property type="evidence" value="ECO:0007669"/>
    <property type="project" value="UniProtKB-KW"/>
</dbReference>
<evidence type="ECO:0000256" key="11">
    <source>
        <dbReference type="ARBA" id="ARBA00023014"/>
    </source>
</evidence>